<dbReference type="InterPro" id="IPR029071">
    <property type="entry name" value="Ubiquitin-like_domsf"/>
</dbReference>
<dbReference type="SUPFAM" id="SSF57829">
    <property type="entry name" value="Zn-binding ribosomal proteins"/>
    <property type="match status" value="1"/>
</dbReference>
<evidence type="ECO:0000256" key="16">
    <source>
        <dbReference type="ARBA" id="ARBA00023242"/>
    </source>
</evidence>
<dbReference type="PROSITE" id="PS50053">
    <property type="entry name" value="UBIQUITIN_2"/>
    <property type="match status" value="1"/>
</dbReference>
<dbReference type="Pfam" id="PF20645">
    <property type="entry name" value="Rrn7_cyclin_C"/>
    <property type="match status" value="1"/>
</dbReference>
<evidence type="ECO:0000256" key="14">
    <source>
        <dbReference type="ARBA" id="ARBA00023125"/>
    </source>
</evidence>
<feature type="domain" description="Ubiquitin-like" evidence="21">
    <location>
        <begin position="634"/>
        <end position="706"/>
    </location>
</feature>
<evidence type="ECO:0000256" key="17">
    <source>
        <dbReference type="ARBA" id="ARBA00023274"/>
    </source>
</evidence>
<evidence type="ECO:0000256" key="2">
    <source>
        <dbReference type="ARBA" id="ARBA00004496"/>
    </source>
</evidence>
<dbReference type="FunFam" id="4.10.1060.50:FF:000001">
    <property type="entry name" value="ubiquitin-60S ribosomal protein L40"/>
    <property type="match status" value="1"/>
</dbReference>
<dbReference type="InterPro" id="IPR001975">
    <property type="entry name" value="Ribosomal_eL40_dom"/>
</dbReference>
<dbReference type="GO" id="GO:0003735">
    <property type="term" value="F:structural constituent of ribosome"/>
    <property type="evidence" value="ECO:0007669"/>
    <property type="project" value="InterPro"/>
</dbReference>
<keyword evidence="12" id="KW-0689">Ribosomal protein</keyword>
<feature type="compositionally biased region" description="Acidic residues" evidence="20">
    <location>
        <begin position="124"/>
        <end position="134"/>
    </location>
</feature>
<dbReference type="PRINTS" id="PR00348">
    <property type="entry name" value="UBIQUITIN"/>
</dbReference>
<dbReference type="Pfam" id="PF00240">
    <property type="entry name" value="ubiquitin"/>
    <property type="match status" value="1"/>
</dbReference>
<evidence type="ECO:0000256" key="9">
    <source>
        <dbReference type="ARBA" id="ARBA00022723"/>
    </source>
</evidence>
<protein>
    <submittedName>
        <fullName evidence="22">RNA polymerase I-specific transcription initiation factor Rrn7</fullName>
    </submittedName>
</protein>
<dbReference type="SUPFAM" id="SSF54236">
    <property type="entry name" value="Ubiquitin-like"/>
    <property type="match status" value="1"/>
</dbReference>
<dbReference type="InterPro" id="IPR019956">
    <property type="entry name" value="Ubiquitin_dom"/>
</dbReference>
<comment type="similarity">
    <text evidence="6">In the C-terminal section; belongs to the eukaryotic ribosomal protein eL40 family.</text>
</comment>
<keyword evidence="23" id="KW-1185">Reference proteome</keyword>
<comment type="caution">
    <text evidence="22">The sequence shown here is derived from an EMBL/GenBank/DDBJ whole genome shotgun (WGS) entry which is preliminary data.</text>
</comment>
<evidence type="ECO:0000256" key="18">
    <source>
        <dbReference type="ARBA" id="ARBA00035124"/>
    </source>
</evidence>
<dbReference type="InterPro" id="IPR048540">
    <property type="entry name" value="Rrn7_cyclin_N"/>
</dbReference>
<dbReference type="GO" id="GO:0042790">
    <property type="term" value="P:nucleolar large rRNA transcription by RNA polymerase I"/>
    <property type="evidence" value="ECO:0007669"/>
    <property type="project" value="TreeGrafter"/>
</dbReference>
<keyword evidence="16" id="KW-0539">Nucleus</keyword>
<feature type="region of interest" description="Disordered" evidence="20">
    <location>
        <begin position="559"/>
        <end position="584"/>
    </location>
</feature>
<evidence type="ECO:0000256" key="3">
    <source>
        <dbReference type="ARBA" id="ARBA00004604"/>
    </source>
</evidence>
<gene>
    <name evidence="22" type="ORF">N7469_006298</name>
</gene>
<comment type="function">
    <text evidence="1">Component of the 60S subunit of the ribosome.</text>
</comment>
<evidence type="ECO:0000256" key="6">
    <source>
        <dbReference type="ARBA" id="ARBA00010570"/>
    </source>
</evidence>
<keyword evidence="8" id="KW-1017">Isopeptide bond</keyword>
<dbReference type="Proteomes" id="UP001147733">
    <property type="component" value="Unassembled WGS sequence"/>
</dbReference>
<dbReference type="OrthoDB" id="428577at2759"/>
<dbReference type="PROSITE" id="PS00299">
    <property type="entry name" value="UBIQUITIN_1"/>
    <property type="match status" value="1"/>
</dbReference>
<comment type="similarity">
    <text evidence="5">In the N-terminal section; belongs to the ubiquitin family.</text>
</comment>
<dbReference type="Pfam" id="PF01020">
    <property type="entry name" value="Ribosomal_L40e"/>
    <property type="match status" value="1"/>
</dbReference>
<dbReference type="EMBL" id="JAPQKT010000005">
    <property type="protein sequence ID" value="KAJ5231710.1"/>
    <property type="molecule type" value="Genomic_DNA"/>
</dbReference>
<evidence type="ECO:0000256" key="13">
    <source>
        <dbReference type="ARBA" id="ARBA00023015"/>
    </source>
</evidence>
<dbReference type="SMART" id="SM00213">
    <property type="entry name" value="UBQ"/>
    <property type="match status" value="1"/>
</dbReference>
<dbReference type="GO" id="GO:0016567">
    <property type="term" value="P:protein ubiquitination"/>
    <property type="evidence" value="ECO:0007669"/>
    <property type="project" value="UniProtKB-ARBA"/>
</dbReference>
<evidence type="ECO:0000256" key="10">
    <source>
        <dbReference type="ARBA" id="ARBA00022771"/>
    </source>
</evidence>
<dbReference type="InterPro" id="IPR019954">
    <property type="entry name" value="Ubiquitin_CS"/>
</dbReference>
<sequence length="758" mass="86802">MDYVTRGICGQEGCRERRYYVDNGLWFCRRGHLQEGRQVEDDPDDFGMQGKKHKVRKEKEEASRKTYRGRWAYTLYLQTYQLILWKQCHALVTDHGFPEQFEGVVRDLWALRLRGFSSRINENMNDDDDDDDEPQIFSSQTTPADSGDESADESGFMPGGHILQWPRLMDTVGLCYLAAVLMRLPVCVADLHRLIVRQEIPYIRATRGVPQEMSRKLPPEFIRMLEINNIPKAERMHRGLVELGVFYRDRFGITLPRLNAPLVLYRHIKRMAVPIDIYEMTRILQGMLGFTFDYPTKIRGSGRREALHLPEVQVIVLIIIATKLLFPFDGLNRNPLTSKEPATQAVNWDKWIVAQRRFNHHEQTGGQIGKEQMMRITDQDVLGMNTSEIDQYMDWYEKDWLHDVKTPNPIADMFSPSRPEAGDGRNLNNEPVPTSGTDTNEALDTLLRAVMADLKSTSIDPGSKGLQPGSLYARYRWESQLPENARAFYELGSQLASVSLTTLVRVVSIAEWRIAKLLLDQRREEWMKGLGMDEDEADDLDEQFSDLEGIRRRSTFAKREILKLSSPPPPRTQRPTADTNENSQPVIFNLRTLSSSANRSCPLFPPLSDNSRKSNISPTERHDGFGLTGLDFSFVKTLTGKTITLDVESSDTIDNVKTKIQDKEGIPPDQQRLIFAGKQLEDGRTLSDYNIQKESTLHLVLRLRGGIIEPSLKALASKYNCEKSICRKCYARLPPRATNCRKKKCGHTNQLRPKKKLK</sequence>
<name>A0A9W9NY12_PENCI</name>
<comment type="function">
    <text evidence="19">Component of the ribosome, a large ribonucleoprotein complex responsible for the synthesis of proteins in the cell. The small ribosomal subunit (SSU) binds messenger RNAs (mRNAs) and translates the encoded message by selecting cognate aminoacyl-transfer RNA (tRNA) molecules. The large subunit (LSU) contains the ribosomal catalytic site termed the peptidyl transferase center (PTC), which catalyzes the formation of peptide bonds, thereby polymerizing the amino acids delivered by tRNAs into a polypeptide chain. The nascent polypeptides leave the ribosome through a tunnel in the LSU and interact with protein factors that function in enzymatic processing, targeting, and the membrane insertion of nascent chains at the exit of the ribosomal tunnel. eL40 is essential for translation of a subset of cellular transcripts, including stress response transcripts, such as DDR2.</text>
</comment>
<keyword evidence="14" id="KW-0238">DNA-binding</keyword>
<dbReference type="InterPro" id="IPR000626">
    <property type="entry name" value="Ubiquitin-like_dom"/>
</dbReference>
<evidence type="ECO:0000256" key="4">
    <source>
        <dbReference type="ARBA" id="ARBA00006899"/>
    </source>
</evidence>
<evidence type="ECO:0000259" key="21">
    <source>
        <dbReference type="PROSITE" id="PS50053"/>
    </source>
</evidence>
<dbReference type="GO" id="GO:0070860">
    <property type="term" value="C:RNA polymerase I core factor complex"/>
    <property type="evidence" value="ECO:0007669"/>
    <property type="project" value="InterPro"/>
</dbReference>
<evidence type="ECO:0000256" key="20">
    <source>
        <dbReference type="SAM" id="MobiDB-lite"/>
    </source>
</evidence>
<dbReference type="GO" id="GO:0008270">
    <property type="term" value="F:zinc ion binding"/>
    <property type="evidence" value="ECO:0007669"/>
    <property type="project" value="UniProtKB-KW"/>
</dbReference>
<evidence type="ECO:0000256" key="11">
    <source>
        <dbReference type="ARBA" id="ARBA00022833"/>
    </source>
</evidence>
<dbReference type="SMART" id="SM01377">
    <property type="entry name" value="Ribosomal_L40e"/>
    <property type="match status" value="1"/>
</dbReference>
<dbReference type="InterPro" id="IPR011332">
    <property type="entry name" value="Ribosomal_zn-bd"/>
</dbReference>
<evidence type="ECO:0000256" key="5">
    <source>
        <dbReference type="ARBA" id="ARBA00008373"/>
    </source>
</evidence>
<dbReference type="PANTHER" id="PTHR31576:SF2">
    <property type="entry name" value="TATA BOX-BINDING PROTEIN-ASSOCIATED FACTOR RNA POLYMERASE I SUBUNIT B"/>
    <property type="match status" value="1"/>
</dbReference>
<evidence type="ECO:0000256" key="8">
    <source>
        <dbReference type="ARBA" id="ARBA00022499"/>
    </source>
</evidence>
<evidence type="ECO:0000313" key="23">
    <source>
        <dbReference type="Proteomes" id="UP001147733"/>
    </source>
</evidence>
<comment type="subunit">
    <text evidence="18">Part of the 60S ribosomal subunit.</text>
</comment>
<dbReference type="GO" id="GO:0005737">
    <property type="term" value="C:cytoplasm"/>
    <property type="evidence" value="ECO:0007669"/>
    <property type="project" value="UniProtKB-SubCell"/>
</dbReference>
<feature type="region of interest" description="Disordered" evidence="20">
    <location>
        <begin position="39"/>
        <end position="59"/>
    </location>
</feature>
<evidence type="ECO:0000313" key="22">
    <source>
        <dbReference type="EMBL" id="KAJ5231710.1"/>
    </source>
</evidence>
<dbReference type="Pfam" id="PF11781">
    <property type="entry name" value="Zn_ribbon_RRN7"/>
    <property type="match status" value="1"/>
</dbReference>
<keyword evidence="13" id="KW-0805">Transcription regulation</keyword>
<accession>A0A9W9NY12</accession>
<dbReference type="AlphaFoldDB" id="A0A9W9NY12"/>
<dbReference type="Gene3D" id="4.10.1060.50">
    <property type="match status" value="1"/>
</dbReference>
<dbReference type="InterPro" id="IPR038587">
    <property type="entry name" value="Ribosomal_eL40_sf"/>
</dbReference>
<dbReference type="PANTHER" id="PTHR31576">
    <property type="entry name" value="TATA BOX-BINDING PROTEIN-ASSOCIATED FACTOR RNA POLYMERASE I SUBUNIT B"/>
    <property type="match status" value="1"/>
</dbReference>
<evidence type="ECO:0000256" key="19">
    <source>
        <dbReference type="ARBA" id="ARBA00045962"/>
    </source>
</evidence>
<dbReference type="InterPro" id="IPR033599">
    <property type="entry name" value="TAF1B/Rrn7"/>
</dbReference>
<reference evidence="22" key="1">
    <citation type="submission" date="2022-11" db="EMBL/GenBank/DDBJ databases">
        <authorList>
            <person name="Petersen C."/>
        </authorList>
    </citation>
    <scope>NUCLEOTIDE SEQUENCE</scope>
    <source>
        <strain evidence="22">IBT 23319</strain>
    </source>
</reference>
<dbReference type="GO" id="GO:0003743">
    <property type="term" value="F:translation initiation factor activity"/>
    <property type="evidence" value="ECO:0007669"/>
    <property type="project" value="UniProtKB-KW"/>
</dbReference>
<keyword evidence="17" id="KW-0687">Ribonucleoprotein</keyword>
<dbReference type="FunFam" id="3.10.20.90:FF:000014">
    <property type="entry name" value="Ubiquitin-60S ribosomal L40 fusion"/>
    <property type="match status" value="1"/>
</dbReference>
<organism evidence="22 23">
    <name type="scientific">Penicillium citrinum</name>
    <dbReference type="NCBI Taxonomy" id="5077"/>
    <lineage>
        <taxon>Eukaryota</taxon>
        <taxon>Fungi</taxon>
        <taxon>Dikarya</taxon>
        <taxon>Ascomycota</taxon>
        <taxon>Pezizomycotina</taxon>
        <taxon>Eurotiomycetes</taxon>
        <taxon>Eurotiomycetidae</taxon>
        <taxon>Eurotiales</taxon>
        <taxon>Aspergillaceae</taxon>
        <taxon>Penicillium</taxon>
    </lineage>
</organism>
<comment type="subcellular location">
    <subcellularLocation>
        <location evidence="2">Cytoplasm</location>
    </subcellularLocation>
    <subcellularLocation>
        <location evidence="3">Nucleus</location>
        <location evidence="3">Nucleolus</location>
    </subcellularLocation>
</comment>
<keyword evidence="15" id="KW-0804">Transcription</keyword>
<keyword evidence="7" id="KW-0963">Cytoplasm</keyword>
<dbReference type="InterPro" id="IPR048538">
    <property type="entry name" value="Rrn7_cyclin_C"/>
</dbReference>
<keyword evidence="9" id="KW-0479">Metal-binding</keyword>
<dbReference type="Pfam" id="PF20644">
    <property type="entry name" value="Rrn7_cyclin_N"/>
    <property type="match status" value="1"/>
</dbReference>
<evidence type="ECO:0000256" key="1">
    <source>
        <dbReference type="ARBA" id="ARBA00002241"/>
    </source>
</evidence>
<comment type="similarity">
    <text evidence="4">Belongs to the RRN7/TAF1B family.</text>
</comment>
<keyword evidence="22" id="KW-0396">Initiation factor</keyword>
<reference evidence="22" key="2">
    <citation type="journal article" date="2023" name="IMA Fungus">
        <title>Comparative genomic study of the Penicillium genus elucidates a diverse pangenome and 15 lateral gene transfer events.</title>
        <authorList>
            <person name="Petersen C."/>
            <person name="Sorensen T."/>
            <person name="Nielsen M.R."/>
            <person name="Sondergaard T.E."/>
            <person name="Sorensen J.L."/>
            <person name="Fitzpatrick D.A."/>
            <person name="Frisvad J.C."/>
            <person name="Nielsen K.L."/>
        </authorList>
    </citation>
    <scope>NUCLEOTIDE SEQUENCE</scope>
    <source>
        <strain evidence="22">IBT 23319</strain>
    </source>
</reference>
<dbReference type="GO" id="GO:0001164">
    <property type="term" value="F:RNA polymerase I core promoter sequence-specific DNA binding"/>
    <property type="evidence" value="ECO:0007669"/>
    <property type="project" value="InterPro"/>
</dbReference>
<feature type="region of interest" description="Disordered" evidence="20">
    <location>
        <begin position="415"/>
        <end position="438"/>
    </location>
</feature>
<keyword evidence="10" id="KW-0863">Zinc-finger</keyword>
<dbReference type="GO" id="GO:0005840">
    <property type="term" value="C:ribosome"/>
    <property type="evidence" value="ECO:0007669"/>
    <property type="project" value="UniProtKB-KW"/>
</dbReference>
<keyword evidence="22" id="KW-0648">Protein biosynthesis</keyword>
<dbReference type="InterPro" id="IPR021752">
    <property type="entry name" value="TF_Rrn7_Zf"/>
</dbReference>
<dbReference type="GeneID" id="81384383"/>
<dbReference type="RefSeq" id="XP_056500454.1">
    <property type="nucleotide sequence ID" value="XM_056645216.1"/>
</dbReference>
<dbReference type="CDD" id="cd01803">
    <property type="entry name" value="Ubl_ubiquitin"/>
    <property type="match status" value="1"/>
</dbReference>
<feature type="compositionally biased region" description="Polar residues" evidence="20">
    <location>
        <begin position="426"/>
        <end position="438"/>
    </location>
</feature>
<evidence type="ECO:0000256" key="7">
    <source>
        <dbReference type="ARBA" id="ARBA00022490"/>
    </source>
</evidence>
<proteinExistence type="inferred from homology"/>
<feature type="region of interest" description="Disordered" evidence="20">
    <location>
        <begin position="122"/>
        <end position="153"/>
    </location>
</feature>
<dbReference type="GO" id="GO:1990904">
    <property type="term" value="C:ribonucleoprotein complex"/>
    <property type="evidence" value="ECO:0007669"/>
    <property type="project" value="UniProtKB-KW"/>
</dbReference>
<evidence type="ECO:0000256" key="15">
    <source>
        <dbReference type="ARBA" id="ARBA00023163"/>
    </source>
</evidence>
<evidence type="ECO:0000256" key="12">
    <source>
        <dbReference type="ARBA" id="ARBA00022980"/>
    </source>
</evidence>
<dbReference type="GO" id="GO:0000055">
    <property type="term" value="P:ribosomal large subunit export from nucleus"/>
    <property type="evidence" value="ECO:0007669"/>
    <property type="project" value="UniProtKB-ARBA"/>
</dbReference>
<keyword evidence="11" id="KW-0862">Zinc</keyword>
<dbReference type="Gene3D" id="3.10.20.90">
    <property type="entry name" value="Phosphatidylinositol 3-kinase Catalytic Subunit, Chain A, domain 1"/>
    <property type="match status" value="1"/>
</dbReference>